<dbReference type="Proteomes" id="UP000184196">
    <property type="component" value="Unassembled WGS sequence"/>
</dbReference>
<dbReference type="GO" id="GO:0008652">
    <property type="term" value="P:amino acid biosynthetic process"/>
    <property type="evidence" value="ECO:0007669"/>
    <property type="project" value="UniProtKB-KW"/>
</dbReference>
<name>A0A1M5CV76_9FIRM</name>
<dbReference type="GO" id="GO:0009423">
    <property type="term" value="P:chorismate biosynthetic process"/>
    <property type="evidence" value="ECO:0007669"/>
    <property type="project" value="UniProtKB-UniRule"/>
</dbReference>
<evidence type="ECO:0000256" key="3">
    <source>
        <dbReference type="ARBA" id="ARBA00011037"/>
    </source>
</evidence>
<dbReference type="AlphaFoldDB" id="A0A1M5CV76"/>
<dbReference type="UniPathway" id="UPA00053">
    <property type="reaction ID" value="UER00086"/>
</dbReference>
<comment type="subunit">
    <text evidence="4 8">Homododecamer.</text>
</comment>
<dbReference type="Pfam" id="PF01220">
    <property type="entry name" value="DHquinase_II"/>
    <property type="match status" value="1"/>
</dbReference>
<dbReference type="CDD" id="cd00466">
    <property type="entry name" value="DHQase_II"/>
    <property type="match status" value="1"/>
</dbReference>
<dbReference type="GO" id="GO:0003855">
    <property type="term" value="F:3-dehydroquinate dehydratase activity"/>
    <property type="evidence" value="ECO:0007669"/>
    <property type="project" value="UniProtKB-UniRule"/>
</dbReference>
<dbReference type="EMBL" id="FQUW01000041">
    <property type="protein sequence ID" value="SHF58634.1"/>
    <property type="molecule type" value="Genomic_DNA"/>
</dbReference>
<dbReference type="PROSITE" id="PS01029">
    <property type="entry name" value="DEHYDROQUINASE_II"/>
    <property type="match status" value="1"/>
</dbReference>
<dbReference type="NCBIfam" id="TIGR01088">
    <property type="entry name" value="aroQ"/>
    <property type="match status" value="1"/>
</dbReference>
<evidence type="ECO:0000256" key="7">
    <source>
        <dbReference type="ARBA" id="ARBA00023239"/>
    </source>
</evidence>
<dbReference type="HAMAP" id="MF_00169">
    <property type="entry name" value="AroQ"/>
    <property type="match status" value="1"/>
</dbReference>
<gene>
    <name evidence="8" type="primary">aroQ</name>
    <name evidence="12" type="ORF">SAMN02745218_02646</name>
</gene>
<dbReference type="InterPro" id="IPR018509">
    <property type="entry name" value="DHquinase_II_CS"/>
</dbReference>
<evidence type="ECO:0000256" key="5">
    <source>
        <dbReference type="ARBA" id="ARBA00012060"/>
    </source>
</evidence>
<dbReference type="Gene3D" id="3.40.50.9100">
    <property type="entry name" value="Dehydroquinase, class II"/>
    <property type="match status" value="1"/>
</dbReference>
<evidence type="ECO:0000313" key="12">
    <source>
        <dbReference type="EMBL" id="SHF58634.1"/>
    </source>
</evidence>
<keyword evidence="6 8" id="KW-0057">Aromatic amino acid biosynthesis</keyword>
<feature type="binding site" evidence="8 10">
    <location>
        <begin position="116"/>
        <end position="117"/>
    </location>
    <ligand>
        <name>substrate</name>
    </ligand>
</feature>
<dbReference type="GO" id="GO:0019631">
    <property type="term" value="P:quinate catabolic process"/>
    <property type="evidence" value="ECO:0007669"/>
    <property type="project" value="TreeGrafter"/>
</dbReference>
<dbReference type="GO" id="GO:0009073">
    <property type="term" value="P:aromatic amino acid family biosynthetic process"/>
    <property type="evidence" value="ECO:0007669"/>
    <property type="project" value="UniProtKB-KW"/>
</dbReference>
<comment type="function">
    <text evidence="8">Catalyzes a trans-dehydration via an enolate intermediate.</text>
</comment>
<dbReference type="SUPFAM" id="SSF52304">
    <property type="entry name" value="Type II 3-dehydroquinate dehydratase"/>
    <property type="match status" value="1"/>
</dbReference>
<dbReference type="PANTHER" id="PTHR21272:SF3">
    <property type="entry name" value="CATABOLIC 3-DEHYDROQUINASE"/>
    <property type="match status" value="1"/>
</dbReference>
<dbReference type="InterPro" id="IPR036441">
    <property type="entry name" value="DHquinase_II_sf"/>
</dbReference>
<feature type="binding site" evidence="8 10">
    <location>
        <position position="126"/>
    </location>
    <ligand>
        <name>substrate</name>
    </ligand>
</feature>
<evidence type="ECO:0000256" key="1">
    <source>
        <dbReference type="ARBA" id="ARBA00001864"/>
    </source>
</evidence>
<feature type="site" description="Transition state stabilizer" evidence="8 11">
    <location>
        <position position="33"/>
    </location>
</feature>
<evidence type="ECO:0000313" key="13">
    <source>
        <dbReference type="Proteomes" id="UP000184196"/>
    </source>
</evidence>
<dbReference type="PIRSF" id="PIRSF001399">
    <property type="entry name" value="DHquinase_II"/>
    <property type="match status" value="1"/>
</dbReference>
<comment type="pathway">
    <text evidence="2 8">Metabolic intermediate biosynthesis; chorismate biosynthesis; chorismate from D-erythrose 4-phosphate and phosphoenolpyruvate: step 3/7.</text>
</comment>
<evidence type="ECO:0000256" key="10">
    <source>
        <dbReference type="PIRSR" id="PIRSR001399-2"/>
    </source>
</evidence>
<accession>A0A1M5CV76</accession>
<evidence type="ECO:0000256" key="8">
    <source>
        <dbReference type="HAMAP-Rule" id="MF_00169"/>
    </source>
</evidence>
<organism evidence="12 13">
    <name type="scientific">Desulfofundulus australicus DSM 11792</name>
    <dbReference type="NCBI Taxonomy" id="1121425"/>
    <lineage>
        <taxon>Bacteria</taxon>
        <taxon>Bacillati</taxon>
        <taxon>Bacillota</taxon>
        <taxon>Clostridia</taxon>
        <taxon>Eubacteriales</taxon>
        <taxon>Peptococcaceae</taxon>
        <taxon>Desulfofundulus</taxon>
    </lineage>
</organism>
<keyword evidence="7 8" id="KW-0456">Lyase</keyword>
<evidence type="ECO:0000256" key="4">
    <source>
        <dbReference type="ARBA" id="ARBA00011193"/>
    </source>
</evidence>
<sequence length="169" mass="18522">MIKFFLRSIPGRKVLLVKILVLNGPNLNLLGRREPRVYGALTLEEINASLERLAGELGVEVSFFQSNHEGELVDRLHRAAQEEDAVVFNPGAYTHYSIALRDAVAAAGLPVIEVHLSNIYAREEFRHRSVIAPVAAGQISGLGELGYRLALRAAVELARKRRAGCAGKD</sequence>
<keyword evidence="8" id="KW-0028">Amino-acid biosynthesis</keyword>
<evidence type="ECO:0000256" key="9">
    <source>
        <dbReference type="PIRSR" id="PIRSR001399-1"/>
    </source>
</evidence>
<evidence type="ECO:0000256" key="2">
    <source>
        <dbReference type="ARBA" id="ARBA00004902"/>
    </source>
</evidence>
<evidence type="ECO:0000256" key="11">
    <source>
        <dbReference type="PIRSR" id="PIRSR001399-3"/>
    </source>
</evidence>
<feature type="binding site" evidence="8 10">
    <location>
        <position position="102"/>
    </location>
    <ligand>
        <name>substrate</name>
    </ligand>
</feature>
<feature type="binding site" evidence="8 10">
    <location>
        <position position="95"/>
    </location>
    <ligand>
        <name>substrate</name>
    </ligand>
</feature>
<comment type="catalytic activity">
    <reaction evidence="1 8">
        <text>3-dehydroquinate = 3-dehydroshikimate + H2O</text>
        <dbReference type="Rhea" id="RHEA:21096"/>
        <dbReference type="ChEBI" id="CHEBI:15377"/>
        <dbReference type="ChEBI" id="CHEBI:16630"/>
        <dbReference type="ChEBI" id="CHEBI:32364"/>
        <dbReference type="EC" id="4.2.1.10"/>
    </reaction>
</comment>
<protein>
    <recommendedName>
        <fullName evidence="5 8">3-dehydroquinate dehydratase</fullName>
        <shortName evidence="8">3-dehydroquinase</shortName>
        <ecNumber evidence="5 8">4.2.1.10</ecNumber>
    </recommendedName>
    <alternativeName>
        <fullName evidence="8">Type II DHQase</fullName>
    </alternativeName>
</protein>
<dbReference type="EC" id="4.2.1.10" evidence="5 8"/>
<feature type="active site" description="Proton donor" evidence="8 9">
    <location>
        <position position="115"/>
    </location>
</feature>
<reference evidence="13" key="1">
    <citation type="submission" date="2016-11" db="EMBL/GenBank/DDBJ databases">
        <authorList>
            <person name="Varghese N."/>
            <person name="Submissions S."/>
        </authorList>
    </citation>
    <scope>NUCLEOTIDE SEQUENCE [LARGE SCALE GENOMIC DNA]</scope>
    <source>
        <strain evidence="13">DSM 11792</strain>
    </source>
</reference>
<dbReference type="NCBIfam" id="NF003806">
    <property type="entry name" value="PRK05395.1-3"/>
    <property type="match status" value="1"/>
</dbReference>
<comment type="similarity">
    <text evidence="3 8">Belongs to the type-II 3-dehydroquinase family.</text>
</comment>
<dbReference type="NCBIfam" id="NF003807">
    <property type="entry name" value="PRK05395.1-4"/>
    <property type="match status" value="1"/>
</dbReference>
<dbReference type="PANTHER" id="PTHR21272">
    <property type="entry name" value="CATABOLIC 3-DEHYDROQUINASE"/>
    <property type="match status" value="1"/>
</dbReference>
<keyword evidence="13" id="KW-1185">Reference proteome</keyword>
<dbReference type="InterPro" id="IPR001874">
    <property type="entry name" value="DHquinase_II"/>
</dbReference>
<feature type="active site" description="Proton acceptor" evidence="8 9">
    <location>
        <position position="38"/>
    </location>
</feature>
<proteinExistence type="inferred from homology"/>
<dbReference type="NCBIfam" id="NF003805">
    <property type="entry name" value="PRK05395.1-2"/>
    <property type="match status" value="1"/>
</dbReference>
<evidence type="ECO:0000256" key="6">
    <source>
        <dbReference type="ARBA" id="ARBA00023141"/>
    </source>
</evidence>
<feature type="binding site" evidence="8 10">
    <location>
        <position position="89"/>
    </location>
    <ligand>
        <name>substrate</name>
    </ligand>
</feature>